<evidence type="ECO:0000313" key="3">
    <source>
        <dbReference type="Proteomes" id="UP000254150"/>
    </source>
</evidence>
<organism evidence="2 3">
    <name type="scientific">Streptomyces griseus</name>
    <dbReference type="NCBI Taxonomy" id="1911"/>
    <lineage>
        <taxon>Bacteria</taxon>
        <taxon>Bacillati</taxon>
        <taxon>Actinomycetota</taxon>
        <taxon>Actinomycetes</taxon>
        <taxon>Kitasatosporales</taxon>
        <taxon>Streptomycetaceae</taxon>
        <taxon>Streptomyces</taxon>
    </lineage>
</organism>
<protein>
    <submittedName>
        <fullName evidence="2">Secreted protein</fullName>
    </submittedName>
</protein>
<dbReference type="RefSeq" id="WP_115068743.1">
    <property type="nucleotide sequence ID" value="NZ_UHID01000006.1"/>
</dbReference>
<feature type="domain" description="DUF1023" evidence="1">
    <location>
        <begin position="239"/>
        <end position="401"/>
    </location>
</feature>
<dbReference type="InterPro" id="IPR010427">
    <property type="entry name" value="DUF1023"/>
</dbReference>
<reference evidence="2 3" key="1">
    <citation type="submission" date="2018-06" db="EMBL/GenBank/DDBJ databases">
        <authorList>
            <consortium name="Pathogen Informatics"/>
            <person name="Doyle S."/>
        </authorList>
    </citation>
    <scope>NUCLEOTIDE SEQUENCE [LARGE SCALE GENOMIC DNA]</scope>
    <source>
        <strain evidence="2 3">NCTC7807</strain>
    </source>
</reference>
<evidence type="ECO:0000259" key="1">
    <source>
        <dbReference type="Pfam" id="PF06259"/>
    </source>
</evidence>
<dbReference type="Proteomes" id="UP000254150">
    <property type="component" value="Unassembled WGS sequence"/>
</dbReference>
<dbReference type="AlphaFoldDB" id="A0A380NZV1"/>
<name>A0A380NZV1_STRGR</name>
<gene>
    <name evidence="2" type="ORF">NCTC7807_03009</name>
</gene>
<accession>A0A380NZV1</accession>
<dbReference type="EMBL" id="UHID01000006">
    <property type="protein sequence ID" value="SUP57130.1"/>
    <property type="molecule type" value="Genomic_DNA"/>
</dbReference>
<evidence type="ECO:0000313" key="2">
    <source>
        <dbReference type="EMBL" id="SUP57130.1"/>
    </source>
</evidence>
<sequence>MGMVLADPVMLEKLAASMDRTAKEIPALRRKASELDVLSEVGHLSPLLSYLNETARELRKKAGILRTPSESPFGALAQYGLPAGLARKPGAGKEFEAGLKKVLAKYETAVPEARARAVKDYVEGLTPEQQAALVVADPATVGNLDGVPPPLRFAANRISIQRQYEKEKRHLEGLAADGPASHRSLVRLKALAQFLAPRTQKTRNPKDGSPVYSDVPRQFLVFQPDAGSVADPEQSPFADGKIAEVVGNLETAKDVAFRIPGITNRLDNFQGFTQGAFDLMADPKGFERTDGAVVSWLGYDTPELGDSIDPAKAEAGGRDLGVFRRGIDVNLRPDVTTGIFAHSYGTLVTSKALQYGMDDVNKVVFMGSPGLGPNIRSMADFDMPNTQFFAMRAPEDVVSYTQGHGGDPADFPDAIRLGTKGAVGHSEYYKLGNGGLGNLRRVFAGENDQLETTDTTLDEEMIGATEVRSLVGFLQERLTPDEVARLGGDIDPIAQGIVSGRMGFTDAAGPLYVSLKDHDLLDKVPPSELFSEVTSLASDVAAKETNKRMLAGGSSEEKAILYAGAAKAASWGLAEVVTQPLEVAAKGTRAVNNWTQFAEVLAEGDLNTETWKKSLDKGSDAVTATIDLLNPF</sequence>
<proteinExistence type="predicted"/>
<dbReference type="Pfam" id="PF06259">
    <property type="entry name" value="Abhydrolase_8"/>
    <property type="match status" value="1"/>
</dbReference>